<dbReference type="EMBL" id="DS232633">
    <property type="protein sequence ID" value="EDS44267.1"/>
    <property type="molecule type" value="Genomic_DNA"/>
</dbReference>
<evidence type="ECO:0000256" key="1">
    <source>
        <dbReference type="SAM" id="MobiDB-lite"/>
    </source>
</evidence>
<keyword evidence="4" id="KW-1185">Reference proteome</keyword>
<accession>B0XBF5</accession>
<name>B0XBF5_CULQU</name>
<dbReference type="OrthoDB" id="10265800at2759"/>
<proteinExistence type="predicted"/>
<dbReference type="InParanoid" id="B0XBF5"/>
<dbReference type="EnsemblMetazoa" id="CPIJ016880-RA">
    <property type="protein sequence ID" value="CPIJ016880-PA"/>
    <property type="gene ID" value="CPIJ016880"/>
</dbReference>
<organism>
    <name type="scientific">Culex quinquefasciatus</name>
    <name type="common">Southern house mosquito</name>
    <name type="synonym">Culex pungens</name>
    <dbReference type="NCBI Taxonomy" id="7176"/>
    <lineage>
        <taxon>Eukaryota</taxon>
        <taxon>Metazoa</taxon>
        <taxon>Ecdysozoa</taxon>
        <taxon>Arthropoda</taxon>
        <taxon>Hexapoda</taxon>
        <taxon>Insecta</taxon>
        <taxon>Pterygota</taxon>
        <taxon>Neoptera</taxon>
        <taxon>Endopterygota</taxon>
        <taxon>Diptera</taxon>
        <taxon>Nematocera</taxon>
        <taxon>Culicoidea</taxon>
        <taxon>Culicidae</taxon>
        <taxon>Culicinae</taxon>
        <taxon>Culicini</taxon>
        <taxon>Culex</taxon>
        <taxon>Culex</taxon>
    </lineage>
</organism>
<dbReference type="eggNOG" id="KOG3670">
    <property type="taxonomic scope" value="Eukaryota"/>
</dbReference>
<dbReference type="AlphaFoldDB" id="B0XBF5"/>
<dbReference type="GO" id="GO:0004620">
    <property type="term" value="F:phospholipase activity"/>
    <property type="evidence" value="ECO:0007669"/>
    <property type="project" value="InterPro"/>
</dbReference>
<evidence type="ECO:0000313" key="2">
    <source>
        <dbReference type="EMBL" id="EDS44267.1"/>
    </source>
</evidence>
<dbReference type="InterPro" id="IPR035547">
    <property type="entry name" value="Phospholipase_B"/>
</dbReference>
<dbReference type="Gene3D" id="3.40.50.1110">
    <property type="entry name" value="SGNH hydrolase"/>
    <property type="match status" value="1"/>
</dbReference>
<dbReference type="OMA" id="TGMRSET"/>
<dbReference type="KEGG" id="cqu:CpipJ_CPIJ016880"/>
<dbReference type="VEuPathDB" id="VectorBase:CQUJHB013316"/>
<dbReference type="InterPro" id="IPR038885">
    <property type="entry name" value="PLB1"/>
</dbReference>
<protein>
    <submittedName>
        <fullName evidence="2 3">Phospholipase b, plb1</fullName>
    </submittedName>
</protein>
<dbReference type="Proteomes" id="UP000002320">
    <property type="component" value="Unassembled WGS sequence"/>
</dbReference>
<evidence type="ECO:0000313" key="3">
    <source>
        <dbReference type="EnsemblMetazoa" id="CPIJ016880-PA"/>
    </source>
</evidence>
<feature type="region of interest" description="Disordered" evidence="1">
    <location>
        <begin position="18"/>
        <end position="43"/>
    </location>
</feature>
<dbReference type="SUPFAM" id="SSF52266">
    <property type="entry name" value="SGNH hydrolase"/>
    <property type="match status" value="1"/>
</dbReference>
<feature type="compositionally biased region" description="Polar residues" evidence="1">
    <location>
        <begin position="18"/>
        <end position="27"/>
    </location>
</feature>
<dbReference type="GO" id="GO:0006644">
    <property type="term" value="P:phospholipid metabolic process"/>
    <property type="evidence" value="ECO:0007669"/>
    <property type="project" value="TreeGrafter"/>
</dbReference>
<gene>
    <name evidence="3" type="primary">6050357</name>
    <name evidence="2" type="ORF">CpipJ_CPIJ016880</name>
</gene>
<reference evidence="3" key="2">
    <citation type="submission" date="2020-05" db="UniProtKB">
        <authorList>
            <consortium name="EnsemblMetazoa"/>
        </authorList>
    </citation>
    <scope>IDENTIFICATION</scope>
    <source>
        <strain evidence="3">JHB</strain>
    </source>
</reference>
<sequence>MQFNKALSRGFSRTSIRQLISPTNTTRLRAKLSRPRDTSSSTFSRILARVDSPTDLPHEHHTTEGQTLKATFNAAEAGGMSQDIPTMAKNLVKRMLSDPKVDIQNHWKLITLLIGGNDFCSNMCYLNPPEKALKYHEQNLLAVLRIFREYLPRTLVNIVASPNVDILTQFRGKPQECVTLHVLECPCFMATRFASQRQRYIKIIERWNRLQEDIANRTEFHSKPDFSVVVQPFISDLSFPKKPNGDTDFSYMSYDCFHLSQKGYARSANALWNNMFEPVGRKAHDWEQEFSRFICPTPEMPYIRTRGNS</sequence>
<reference evidence="2" key="1">
    <citation type="submission" date="2007-03" db="EMBL/GenBank/DDBJ databases">
        <title>Annotation of Culex pipiens quinquefasciatus.</title>
        <authorList>
            <consortium name="The Broad Institute Genome Sequencing Platform"/>
            <person name="Atkinson P.W."/>
            <person name="Hemingway J."/>
            <person name="Christensen B.M."/>
            <person name="Higgs S."/>
            <person name="Kodira C."/>
            <person name="Hannick L."/>
            <person name="Megy K."/>
            <person name="O'Leary S."/>
            <person name="Pearson M."/>
            <person name="Haas B.J."/>
            <person name="Mauceli E."/>
            <person name="Wortman J.R."/>
            <person name="Lee N.H."/>
            <person name="Guigo R."/>
            <person name="Stanke M."/>
            <person name="Alvarado L."/>
            <person name="Amedeo P."/>
            <person name="Antoine C.H."/>
            <person name="Arensburger P."/>
            <person name="Bidwell S.L."/>
            <person name="Crawford M."/>
            <person name="Camaro F."/>
            <person name="Devon K."/>
            <person name="Engels R."/>
            <person name="Hammond M."/>
            <person name="Howarth C."/>
            <person name="Koehrsen M."/>
            <person name="Lawson D."/>
            <person name="Montgomery P."/>
            <person name="Nene V."/>
            <person name="Nusbaum C."/>
            <person name="Puiu D."/>
            <person name="Romero-Severson J."/>
            <person name="Severson D.W."/>
            <person name="Shumway M."/>
            <person name="Sisk P."/>
            <person name="Stolte C."/>
            <person name="Zeng Q."/>
            <person name="Eisenstadt E."/>
            <person name="Fraser-Liggett C."/>
            <person name="Strausberg R."/>
            <person name="Galagan J."/>
            <person name="Birren B."/>
            <person name="Collins F.H."/>
        </authorList>
    </citation>
    <scope>NUCLEOTIDE SEQUENCE [LARGE SCALE GENOMIC DNA]</scope>
    <source>
        <strain evidence="2">JHB</strain>
    </source>
</reference>
<dbReference type="PANTHER" id="PTHR21325">
    <property type="entry name" value="PHOSPHOLIPASE B, PLB1"/>
    <property type="match status" value="1"/>
</dbReference>
<dbReference type="CDD" id="cd01824">
    <property type="entry name" value="Phospholipase_B_like"/>
    <property type="match status" value="1"/>
</dbReference>
<dbReference type="HOGENOM" id="CLU_900953_0_0_1"/>
<dbReference type="PANTHER" id="PTHR21325:SF31">
    <property type="entry name" value="GH22081P-RELATED"/>
    <property type="match status" value="1"/>
</dbReference>
<evidence type="ECO:0000313" key="4">
    <source>
        <dbReference type="Proteomes" id="UP000002320"/>
    </source>
</evidence>
<dbReference type="InterPro" id="IPR001087">
    <property type="entry name" value="GDSL"/>
</dbReference>
<dbReference type="VEuPathDB" id="VectorBase:CPIJ016880"/>
<dbReference type="InterPro" id="IPR036514">
    <property type="entry name" value="SGNH_hydro_sf"/>
</dbReference>
<dbReference type="Pfam" id="PF00657">
    <property type="entry name" value="Lipase_GDSL"/>
    <property type="match status" value="1"/>
</dbReference>